<organism evidence="3 4">
    <name type="scientific">Rhodotorula toruloides</name>
    <name type="common">Yeast</name>
    <name type="synonym">Rhodosporidium toruloides</name>
    <dbReference type="NCBI Taxonomy" id="5286"/>
    <lineage>
        <taxon>Eukaryota</taxon>
        <taxon>Fungi</taxon>
        <taxon>Dikarya</taxon>
        <taxon>Basidiomycota</taxon>
        <taxon>Pucciniomycotina</taxon>
        <taxon>Microbotryomycetes</taxon>
        <taxon>Sporidiobolales</taxon>
        <taxon>Sporidiobolaceae</taxon>
        <taxon>Rhodotorula</taxon>
    </lineage>
</organism>
<dbReference type="AlphaFoldDB" id="A0A2T0ADC8"/>
<evidence type="ECO:0000313" key="4">
    <source>
        <dbReference type="Proteomes" id="UP000239560"/>
    </source>
</evidence>
<feature type="region of interest" description="Disordered" evidence="1">
    <location>
        <begin position="61"/>
        <end position="92"/>
    </location>
</feature>
<dbReference type="EMBL" id="LCTV02000003">
    <property type="protein sequence ID" value="PRQ76016.1"/>
    <property type="molecule type" value="Genomic_DNA"/>
</dbReference>
<evidence type="ECO:0008006" key="5">
    <source>
        <dbReference type="Google" id="ProtNLM"/>
    </source>
</evidence>
<comment type="caution">
    <text evidence="3">The sequence shown here is derived from an EMBL/GenBank/DDBJ whole genome shotgun (WGS) entry which is preliminary data.</text>
</comment>
<feature type="chain" id="PRO_5015511217" description="Secreted protein" evidence="2">
    <location>
        <begin position="19"/>
        <end position="163"/>
    </location>
</feature>
<evidence type="ECO:0000256" key="2">
    <source>
        <dbReference type="SAM" id="SignalP"/>
    </source>
</evidence>
<proteinExistence type="predicted"/>
<gene>
    <name evidence="3" type="ORF">AAT19DRAFT_13038</name>
</gene>
<accession>A0A2T0ADC8</accession>
<name>A0A2T0ADC8_RHOTO</name>
<evidence type="ECO:0000256" key="1">
    <source>
        <dbReference type="SAM" id="MobiDB-lite"/>
    </source>
</evidence>
<dbReference type="Proteomes" id="UP000239560">
    <property type="component" value="Unassembled WGS sequence"/>
</dbReference>
<reference evidence="3 4" key="1">
    <citation type="journal article" date="2018" name="Elife">
        <title>Functional genomics of lipid metabolism in the oleaginous yeast Rhodosporidium toruloides.</title>
        <authorList>
            <person name="Coradetti S.T."/>
            <person name="Pinel D."/>
            <person name="Geiselman G."/>
            <person name="Ito M."/>
            <person name="Mondo S."/>
            <person name="Reilly M.C."/>
            <person name="Cheng Y.F."/>
            <person name="Bauer S."/>
            <person name="Grigoriev I."/>
            <person name="Gladden J.M."/>
            <person name="Simmons B.A."/>
            <person name="Brem R."/>
            <person name="Arkin A.P."/>
            <person name="Skerker J.M."/>
        </authorList>
    </citation>
    <scope>NUCLEOTIDE SEQUENCE [LARGE SCALE GENOMIC DNA]</scope>
    <source>
        <strain evidence="3 4">NBRC 0880</strain>
    </source>
</reference>
<protein>
    <recommendedName>
        <fullName evidence="5">Secreted protein</fullName>
    </recommendedName>
</protein>
<keyword evidence="2" id="KW-0732">Signal</keyword>
<evidence type="ECO:0000313" key="3">
    <source>
        <dbReference type="EMBL" id="PRQ76016.1"/>
    </source>
</evidence>
<feature type="signal peptide" evidence="2">
    <location>
        <begin position="1"/>
        <end position="18"/>
    </location>
</feature>
<sequence length="163" mass="17479">MGSICLRMFFILAERVSSQVPSSTVSTKSEGGGSDLDRASPFSERAQLYWHTLPTGLPRAYNTAASSKREAGSSGGRKQATRRRTSASSSPCAVLAAWPRSWSLDDSSKPNESTPAGCRDISAVVVEEESGIRGVHPRSYCAAARARLVLRVVVLLDIARLLP</sequence>